<gene>
    <name evidence="1" type="ORF">JKP88DRAFT_304928</name>
</gene>
<dbReference type="AlphaFoldDB" id="A0A835ZDH8"/>
<reference evidence="1" key="1">
    <citation type="submission" date="2021-02" db="EMBL/GenBank/DDBJ databases">
        <title>First Annotated Genome of the Yellow-green Alga Tribonema minus.</title>
        <authorList>
            <person name="Mahan K.M."/>
        </authorList>
    </citation>
    <scope>NUCLEOTIDE SEQUENCE</scope>
    <source>
        <strain evidence="1">UTEX B ZZ1240</strain>
    </source>
</reference>
<evidence type="ECO:0008006" key="3">
    <source>
        <dbReference type="Google" id="ProtNLM"/>
    </source>
</evidence>
<evidence type="ECO:0000313" key="2">
    <source>
        <dbReference type="Proteomes" id="UP000664859"/>
    </source>
</evidence>
<dbReference type="OrthoDB" id="63379at2759"/>
<accession>A0A835ZDH8</accession>
<name>A0A835ZDH8_9STRA</name>
<evidence type="ECO:0000313" key="1">
    <source>
        <dbReference type="EMBL" id="KAG5188329.1"/>
    </source>
</evidence>
<sequence>MTEPSLTRSKSPCKGGNALAWAVGAALNELPISLVSEVVQCSTPPEVAALAATCKALTGCVTEQYWDAHLRRSIDYPDRVACSSTALCKATTTRTVQLRRGGADDDAMACNLIKAAIGCSSQDQQDECPSNTLAPSRCYREMLRTHHASSTDLSKLQQQAVFAPRYTVLDQLPTSASVHCQTRCGCALGLPCYWSSSSSDNGEEARDHISYTLKEGLSVVTKFAVTPYQAFWQPESPAYAPTTASLAFYHPSLGVEPYYTSVAFAIKPAMQLQTFELPKPAIFLGGGEARLELAGKQQRQTLGPDAGVMHDHFYTCLSFVAIYGASLSSDLFFDAAAARILRTVVVTISGQRAAFCAPLSEAAALGGLFGSYTARVGAALRFLDASSGEEIAADATPAELGVGASSRLAITAVLAA</sequence>
<keyword evidence="2" id="KW-1185">Reference proteome</keyword>
<organism evidence="1 2">
    <name type="scientific">Tribonema minus</name>
    <dbReference type="NCBI Taxonomy" id="303371"/>
    <lineage>
        <taxon>Eukaryota</taxon>
        <taxon>Sar</taxon>
        <taxon>Stramenopiles</taxon>
        <taxon>Ochrophyta</taxon>
        <taxon>PX clade</taxon>
        <taxon>Xanthophyceae</taxon>
        <taxon>Tribonematales</taxon>
        <taxon>Tribonemataceae</taxon>
        <taxon>Tribonema</taxon>
    </lineage>
</organism>
<dbReference type="EMBL" id="JAFCMP010000071">
    <property type="protein sequence ID" value="KAG5188329.1"/>
    <property type="molecule type" value="Genomic_DNA"/>
</dbReference>
<protein>
    <recommendedName>
        <fullName evidence="3">F-box domain-containing protein</fullName>
    </recommendedName>
</protein>
<comment type="caution">
    <text evidence="1">The sequence shown here is derived from an EMBL/GenBank/DDBJ whole genome shotgun (WGS) entry which is preliminary data.</text>
</comment>
<dbReference type="Proteomes" id="UP000664859">
    <property type="component" value="Unassembled WGS sequence"/>
</dbReference>
<dbReference type="InterPro" id="IPR055336">
    <property type="entry name" value="At4g00755-like"/>
</dbReference>
<dbReference type="PANTHER" id="PTHR39741">
    <property type="entry name" value="F-BOX DOMAIN CONTAINING PROTEIN, EXPRESSED"/>
    <property type="match status" value="1"/>
</dbReference>
<proteinExistence type="predicted"/>
<dbReference type="PANTHER" id="PTHR39741:SF2">
    <property type="entry name" value="F-BOX DOMAIN-CONTAINING PROTEIN"/>
    <property type="match status" value="1"/>
</dbReference>